<name>A0A975BDP4_9BACT</name>
<reference evidence="1" key="1">
    <citation type="journal article" date="2021" name="Microb. Physiol.">
        <title>Proteogenomic Insights into the Physiology of Marine, Sulfate-Reducing, Filamentous Desulfonema limicola and Desulfonema magnum.</title>
        <authorList>
            <person name="Schnaars V."/>
            <person name="Wohlbrand L."/>
            <person name="Scheve S."/>
            <person name="Hinrichs C."/>
            <person name="Reinhardt R."/>
            <person name="Rabus R."/>
        </authorList>
    </citation>
    <scope>NUCLEOTIDE SEQUENCE</scope>
    <source>
        <strain evidence="1">5ac10</strain>
    </source>
</reference>
<accession>A0A975BDP4</accession>
<dbReference type="EMBL" id="CP061799">
    <property type="protein sequence ID" value="QTA83617.1"/>
    <property type="molecule type" value="Genomic_DNA"/>
</dbReference>
<protein>
    <submittedName>
        <fullName evidence="1">Uncharacterized protein</fullName>
    </submittedName>
</protein>
<dbReference type="RefSeq" id="WP_207689430.1">
    <property type="nucleotide sequence ID" value="NZ_CP061799.1"/>
</dbReference>
<sequence length="100" mass="11408">MKTQNQSAITRFLSNPAMTAYEFETEIHNGIIKIPENVQIGETGRCRVILLSDRSADTFDGKDTGLTNQHERHIRRKRLADASKLVLSDYSYDKELTCFS</sequence>
<gene>
    <name evidence="1" type="ORF">dnl_60300</name>
</gene>
<proteinExistence type="predicted"/>
<dbReference type="Proteomes" id="UP000663720">
    <property type="component" value="Chromosome"/>
</dbReference>
<dbReference type="AlphaFoldDB" id="A0A975BDP4"/>
<dbReference type="KEGG" id="dli:dnl_60300"/>
<evidence type="ECO:0000313" key="2">
    <source>
        <dbReference type="Proteomes" id="UP000663720"/>
    </source>
</evidence>
<evidence type="ECO:0000313" key="1">
    <source>
        <dbReference type="EMBL" id="QTA83617.1"/>
    </source>
</evidence>
<organism evidence="1 2">
    <name type="scientific">Desulfonema limicola</name>
    <dbReference type="NCBI Taxonomy" id="45656"/>
    <lineage>
        <taxon>Bacteria</taxon>
        <taxon>Pseudomonadati</taxon>
        <taxon>Thermodesulfobacteriota</taxon>
        <taxon>Desulfobacteria</taxon>
        <taxon>Desulfobacterales</taxon>
        <taxon>Desulfococcaceae</taxon>
        <taxon>Desulfonema</taxon>
    </lineage>
</organism>
<keyword evidence="2" id="KW-1185">Reference proteome</keyword>